<gene>
    <name evidence="1" type="ORF">MC7420_2394</name>
</gene>
<evidence type="ECO:0000313" key="2">
    <source>
        <dbReference type="Proteomes" id="UP000003835"/>
    </source>
</evidence>
<evidence type="ECO:0000313" key="1">
    <source>
        <dbReference type="EMBL" id="EDX71728.1"/>
    </source>
</evidence>
<dbReference type="AlphaFoldDB" id="B4W225"/>
<dbReference type="EMBL" id="DS989870">
    <property type="protein sequence ID" value="EDX71728.1"/>
    <property type="molecule type" value="Genomic_DNA"/>
</dbReference>
<protein>
    <submittedName>
        <fullName evidence="1">Uncharacterized protein</fullName>
    </submittedName>
</protein>
<proteinExistence type="predicted"/>
<dbReference type="Proteomes" id="UP000003835">
    <property type="component" value="Unassembled WGS sequence"/>
</dbReference>
<name>B4W225_9CYAN</name>
<sequence>MTGWEGRNRARSHRDSTQIILFIQLRGLRFKLRTGRPDRIE</sequence>
<dbReference type="HOGENOM" id="CLU_3268492_0_0_3"/>
<keyword evidence="2" id="KW-1185">Reference proteome</keyword>
<accession>B4W225</accession>
<reference evidence="1 2" key="1">
    <citation type="submission" date="2008-07" db="EMBL/GenBank/DDBJ databases">
        <authorList>
            <person name="Tandeau de Marsac N."/>
            <person name="Ferriera S."/>
            <person name="Johnson J."/>
            <person name="Kravitz S."/>
            <person name="Beeson K."/>
            <person name="Sutton G."/>
            <person name="Rogers Y.-H."/>
            <person name="Friedman R."/>
            <person name="Frazier M."/>
            <person name="Venter J.C."/>
        </authorList>
    </citation>
    <scope>NUCLEOTIDE SEQUENCE [LARGE SCALE GENOMIC DNA]</scope>
    <source>
        <strain evidence="1 2">PCC 7420</strain>
    </source>
</reference>
<organism evidence="1 2">
    <name type="scientific">Coleofasciculus chthonoplastes PCC 7420</name>
    <dbReference type="NCBI Taxonomy" id="118168"/>
    <lineage>
        <taxon>Bacteria</taxon>
        <taxon>Bacillati</taxon>
        <taxon>Cyanobacteriota</taxon>
        <taxon>Cyanophyceae</taxon>
        <taxon>Coleofasciculales</taxon>
        <taxon>Coleofasciculaceae</taxon>
        <taxon>Coleofasciculus</taxon>
    </lineage>
</organism>